<reference evidence="6" key="1">
    <citation type="submission" date="2018-11" db="EMBL/GenBank/DDBJ databases">
        <title>Genome sequencing of a novel mesophilic and cellulolytic organism within the genus Hungateiclostridium.</title>
        <authorList>
            <person name="Rettenmaier R."/>
            <person name="Liebl W."/>
            <person name="Zverlov V."/>
        </authorList>
    </citation>
    <scope>NUCLEOTIDE SEQUENCE [LARGE SCALE GENOMIC DNA]</scope>
    <source>
        <strain evidence="6">N2K1</strain>
    </source>
</reference>
<sequence length="1291" mass="145233">MKRGKPQKIIALVLVLGFIVSSFAVTSFAGETVKSYCTRASAPVMAVNLGGDEDITYGGTSFKKQSAHSNLKVEVKGPSDSVYPTGTVNALSIIQAEDYSENHGLVIEDCPDVGGTENLAYIANGDYTAYENVYFPKGTKGFIARVSSDTEGGYIELRIDSTSGEVVGRCLVENTGGWENYEEVYCELTKSIEGVHTLYMGFVGERDGLFNVNWFRFTKSPYEPIMAKNRDGVDGGAYQYKLIDFGEESIPTKFKVHLSSSINGTISVRLDSPTGTAIATVDGASGTGEVEGRVIQSVAGMHELYLTDDKNGTLISKVDWFVFEPVAESEDISDGNLLKLAKTSARGYNVNLVASLDKNNVYEVYIHPVEFREKNRQIFDLYINGTLVDTIDTEESGLNWEKKGPYITKVLDDGKLNIECKSRQGIVSLAGLEINKITYSKAFSDVKIKDWFYIPVMELASQGVIFGKGNDVFKPQDHIIGEHVAYMMFNVMKVSISEKDSKFSPEKYRNLSDVSPDYWAYPYMSAYYNYFFKEKMLRYDVNTRVPYSAKQYEESKKVRREEFAMAIIGARRLDYNEDGKVFVLDPYLEPSAMLNRYKEKDADKVTDSFRYFVELALEKGLMKGDQFGNLNPKNPVTRGEAAAFIYNALNLYENNFEKPNEGEKLPVPRITARKRNVNVGILVLPAPAWDSINNIAVNDSNPDFTIMELLNRNINKPMDWVLVNPHPPAFNKSEYKDIMHLNSSKVPGINNSSYSDFSSYFKDLKSVAEAQTDLEADITYLGTVGYTENINKSKFFKYWEVSLDDPNLTPEKIAKDYDILFQTSHGEITYSKDVQDKVKAFLNAGGQLWWENCRGLEIESGDGFTEEVEFVSLNPGHNRKYPQIPVLDSKGKMHALFDNIYRINPDKTSRVFAPGIYNKNSEISMLGDGEEWLNDDNRYLAGLQSDDIVILNIENTDTGEILPNLAVRNIENDDAPAGRIVISTSDIGCGISKFVDRGGGKAVEDYKFCYNLFGWMSKIDVSFDETTVNQWDGGSEFSVEATFTNNGAKTQVYDVTYEYDPKLWNLAPTSDFKNYKEAHSWIKAVDENGYPKKIQLEPNQTEVVTYKFNIKKSDLRCYDFTVKASESGVKYTRDMVETLYRLNNVRVEKPIFSGRQNNGGEASFDVTINAPEEPDNDLRTEDYELNIKIKKDGGFIDPETVVNSIQLKTDGNTPPLEGYNYKYLVDNKGVLYLKVIIEDTVITKPSEKIRLNISLKNLDGGSYEAVGKIEVIDPISRQRLAFSDETVYKVK</sequence>
<dbReference type="Pfam" id="PF00395">
    <property type="entry name" value="SLH"/>
    <property type="match status" value="2"/>
</dbReference>
<dbReference type="PROSITE" id="PS51272">
    <property type="entry name" value="SLH"/>
    <property type="match status" value="2"/>
</dbReference>
<accession>A0A4Q0I3S0</accession>
<dbReference type="Pfam" id="PF03422">
    <property type="entry name" value="CBM_6"/>
    <property type="match status" value="2"/>
</dbReference>
<dbReference type="PROSITE" id="PS51175">
    <property type="entry name" value="CBM6"/>
    <property type="match status" value="1"/>
</dbReference>
<dbReference type="SMART" id="SM00606">
    <property type="entry name" value="CBD_IV"/>
    <property type="match status" value="1"/>
</dbReference>
<dbReference type="InterPro" id="IPR008979">
    <property type="entry name" value="Galactose-bd-like_sf"/>
</dbReference>
<dbReference type="EMBL" id="RLII01000011">
    <property type="protein sequence ID" value="RXE58923.1"/>
    <property type="molecule type" value="Genomic_DNA"/>
</dbReference>
<dbReference type="InterPro" id="IPR001119">
    <property type="entry name" value="SLH_dom"/>
</dbReference>
<comment type="caution">
    <text evidence="5">The sequence shown here is derived from an EMBL/GenBank/DDBJ whole genome shotgun (WGS) entry which is preliminary data.</text>
</comment>
<dbReference type="OrthoDB" id="1738667at2"/>
<gene>
    <name evidence="5" type="ORF">EFD62_09805</name>
</gene>
<dbReference type="SUPFAM" id="SSF49785">
    <property type="entry name" value="Galactose-binding domain-like"/>
    <property type="match status" value="2"/>
</dbReference>
<dbReference type="Proteomes" id="UP000289166">
    <property type="component" value="Unassembled WGS sequence"/>
</dbReference>
<feature type="domain" description="SLH" evidence="4">
    <location>
        <begin position="439"/>
        <end position="502"/>
    </location>
</feature>
<feature type="domain" description="CBM6" evidence="3">
    <location>
        <begin position="92"/>
        <end position="218"/>
    </location>
</feature>
<evidence type="ECO:0000256" key="2">
    <source>
        <dbReference type="ARBA" id="ARBA00022737"/>
    </source>
</evidence>
<dbReference type="InterPro" id="IPR006584">
    <property type="entry name" value="Cellulose-bd_IV"/>
</dbReference>
<dbReference type="CDD" id="cd04084">
    <property type="entry name" value="CBM6_xylanase-like"/>
    <property type="match status" value="1"/>
</dbReference>
<protein>
    <submittedName>
        <fullName evidence="5">Carbohydrate-binding protein</fullName>
    </submittedName>
</protein>
<keyword evidence="2" id="KW-0677">Repeat</keyword>
<evidence type="ECO:0000313" key="6">
    <source>
        <dbReference type="Proteomes" id="UP000289166"/>
    </source>
</evidence>
<evidence type="ECO:0000259" key="3">
    <source>
        <dbReference type="PROSITE" id="PS51175"/>
    </source>
</evidence>
<dbReference type="RefSeq" id="WP_069194912.1">
    <property type="nucleotide sequence ID" value="NZ_RLII01000011.1"/>
</dbReference>
<evidence type="ECO:0000259" key="4">
    <source>
        <dbReference type="PROSITE" id="PS51272"/>
    </source>
</evidence>
<name>A0A4Q0I3S0_9FIRM</name>
<keyword evidence="1" id="KW-0732">Signal</keyword>
<evidence type="ECO:0000313" key="5">
    <source>
        <dbReference type="EMBL" id="RXE58923.1"/>
    </source>
</evidence>
<feature type="domain" description="SLH" evidence="4">
    <location>
        <begin position="596"/>
        <end position="659"/>
    </location>
</feature>
<keyword evidence="6" id="KW-1185">Reference proteome</keyword>
<organism evidence="5 6">
    <name type="scientific">Acetivibrio mesophilus</name>
    <dbReference type="NCBI Taxonomy" id="2487273"/>
    <lineage>
        <taxon>Bacteria</taxon>
        <taxon>Bacillati</taxon>
        <taxon>Bacillota</taxon>
        <taxon>Clostridia</taxon>
        <taxon>Eubacteriales</taxon>
        <taxon>Oscillospiraceae</taxon>
        <taxon>Acetivibrio</taxon>
    </lineage>
</organism>
<proteinExistence type="predicted"/>
<dbReference type="InterPro" id="IPR005084">
    <property type="entry name" value="CBM6"/>
</dbReference>
<evidence type="ECO:0000256" key="1">
    <source>
        <dbReference type="ARBA" id="ARBA00022729"/>
    </source>
</evidence>
<dbReference type="Gene3D" id="2.60.120.260">
    <property type="entry name" value="Galactose-binding domain-like"/>
    <property type="match status" value="2"/>
</dbReference>
<dbReference type="GO" id="GO:0030246">
    <property type="term" value="F:carbohydrate binding"/>
    <property type="evidence" value="ECO:0007669"/>
    <property type="project" value="InterPro"/>
</dbReference>